<reference evidence="2 3" key="1">
    <citation type="submission" date="2016-12" db="EMBL/GenBank/DDBJ databases">
        <authorList>
            <person name="Song W.-J."/>
            <person name="Kurnit D.M."/>
        </authorList>
    </citation>
    <scope>NUCLEOTIDE SEQUENCE [LARGE SCALE GENOMIC DNA]</scope>
    <source>
        <strain evidence="2 3">DSM 19599</strain>
    </source>
</reference>
<dbReference type="InterPro" id="IPR036501">
    <property type="entry name" value="Inhibitor_vert_lysozyme_sf"/>
</dbReference>
<evidence type="ECO:0000313" key="2">
    <source>
        <dbReference type="EMBL" id="SHO61433.1"/>
    </source>
</evidence>
<protein>
    <submittedName>
        <fullName evidence="2">Inhibitor of vertebrate lysozyme (Ivy)</fullName>
    </submittedName>
</protein>
<dbReference type="Proteomes" id="UP000186406">
    <property type="component" value="Unassembled WGS sequence"/>
</dbReference>
<feature type="signal peptide" evidence="1">
    <location>
        <begin position="1"/>
        <end position="33"/>
    </location>
</feature>
<proteinExistence type="predicted"/>
<dbReference type="AlphaFoldDB" id="A0A1M7Z926"/>
<dbReference type="Pfam" id="PF08816">
    <property type="entry name" value="Ivy"/>
    <property type="match status" value="1"/>
</dbReference>
<evidence type="ECO:0000256" key="1">
    <source>
        <dbReference type="SAM" id="SignalP"/>
    </source>
</evidence>
<keyword evidence="3" id="KW-1185">Reference proteome</keyword>
<dbReference type="STRING" id="1123029.SAMN02745172_00766"/>
<accession>A0A1M7Z926</accession>
<feature type="chain" id="PRO_5013156142" evidence="1">
    <location>
        <begin position="34"/>
        <end position="155"/>
    </location>
</feature>
<evidence type="ECO:0000313" key="3">
    <source>
        <dbReference type="Proteomes" id="UP000186406"/>
    </source>
</evidence>
<gene>
    <name evidence="2" type="ORF">SAMN02745172_00766</name>
</gene>
<name>A0A1M7Z926_9HYPH</name>
<organism evidence="2 3">
    <name type="scientific">Pseudoxanthobacter soli DSM 19599</name>
    <dbReference type="NCBI Taxonomy" id="1123029"/>
    <lineage>
        <taxon>Bacteria</taxon>
        <taxon>Pseudomonadati</taxon>
        <taxon>Pseudomonadota</taxon>
        <taxon>Alphaproteobacteria</taxon>
        <taxon>Hyphomicrobiales</taxon>
        <taxon>Segnochrobactraceae</taxon>
        <taxon>Pseudoxanthobacter</taxon>
    </lineage>
</organism>
<dbReference type="EMBL" id="FRXO01000001">
    <property type="protein sequence ID" value="SHO61433.1"/>
    <property type="molecule type" value="Genomic_DNA"/>
</dbReference>
<dbReference type="SUPFAM" id="SSF89872">
    <property type="entry name" value="Inhibitor of vertebrate lysozyme, Ivy"/>
    <property type="match status" value="1"/>
</dbReference>
<keyword evidence="1" id="KW-0732">Signal</keyword>
<dbReference type="RefSeq" id="WP_073625799.1">
    <property type="nucleotide sequence ID" value="NZ_FRXO01000001.1"/>
</dbReference>
<dbReference type="Gene3D" id="3.40.1420.10">
    <property type="entry name" value="Inhibitor of vertebrate lysozyme"/>
    <property type="match status" value="1"/>
</dbReference>
<dbReference type="OrthoDB" id="9033596at2"/>
<sequence>MAPFPSFRPIHALQSGLLSAAFALCIAATPALAQIHISDGDIDKPYLFDVVKTEPAVKTALARLFKAEKGLPKWVTGIPAGGPYVASAPQAVTGSAGRFTLYNACKQHDCGDNQLYILVAPDGSQAWGLLDERGKVRFLGQPDAARREVLSAASR</sequence>